<feature type="transmembrane region" description="Helical" evidence="6">
    <location>
        <begin position="47"/>
        <end position="67"/>
    </location>
</feature>
<feature type="transmembrane region" description="Helical" evidence="6">
    <location>
        <begin position="186"/>
        <end position="209"/>
    </location>
</feature>
<dbReference type="EMBL" id="JAQKEI010000004">
    <property type="protein sequence ID" value="MDB0850703.1"/>
    <property type="molecule type" value="Genomic_DNA"/>
</dbReference>
<feature type="transmembrane region" description="Helical" evidence="6">
    <location>
        <begin position="319"/>
        <end position="339"/>
    </location>
</feature>
<dbReference type="Proteomes" id="UP000583639">
    <property type="component" value="Unassembled WGS sequence"/>
</dbReference>
<accession>A0A1H7F602</accession>
<dbReference type="EMBL" id="QRMN01000042">
    <property type="protein sequence ID" value="RHJ74086.1"/>
    <property type="molecule type" value="Genomic_DNA"/>
</dbReference>
<evidence type="ECO:0000256" key="2">
    <source>
        <dbReference type="ARBA" id="ARBA00022475"/>
    </source>
</evidence>
<dbReference type="RefSeq" id="WP_074783063.1">
    <property type="nucleotide sequence ID" value="NZ_CAXKYE010000019.1"/>
</dbReference>
<evidence type="ECO:0000313" key="11">
    <source>
        <dbReference type="Proteomes" id="UP000283958"/>
    </source>
</evidence>
<evidence type="ECO:0000256" key="5">
    <source>
        <dbReference type="ARBA" id="ARBA00023136"/>
    </source>
</evidence>
<name>A0A1H7F602_PHOVU</name>
<keyword evidence="3 6" id="KW-0812">Transmembrane</keyword>
<reference evidence="9 12" key="2">
    <citation type="submission" date="2020-04" db="EMBL/GenBank/DDBJ databases">
        <title>A novel gut-associated lysogenic phage, Bacteroides phage BV01, alters the host transcriptome and bile acid metabolism in Bacteroides vulgatus.</title>
        <authorList>
            <person name="Campbell D.E."/>
            <person name="Ly L."/>
            <person name="Ridlon J.M."/>
            <person name="Hsiao A."/>
            <person name="Degnan P.H."/>
        </authorList>
    </citation>
    <scope>NUCLEOTIDE SEQUENCE [LARGE SCALE GENOMIC DNA]</scope>
    <source>
        <strain evidence="9 12">VPI-BV8526</strain>
    </source>
</reference>
<dbReference type="PANTHER" id="PTHR30250:SF11">
    <property type="entry name" value="O-ANTIGEN TRANSPORTER-RELATED"/>
    <property type="match status" value="1"/>
</dbReference>
<evidence type="ECO:0000313" key="7">
    <source>
        <dbReference type="EMBL" id="MCG0342620.1"/>
    </source>
</evidence>
<keyword evidence="5 6" id="KW-0472">Membrane</keyword>
<proteinExistence type="predicted"/>
<keyword evidence="2" id="KW-1003">Cell membrane</keyword>
<evidence type="ECO:0000313" key="9">
    <source>
        <dbReference type="EMBL" id="NMW41066.1"/>
    </source>
</evidence>
<feature type="transmembrane region" description="Helical" evidence="6">
    <location>
        <begin position="230"/>
        <end position="251"/>
    </location>
</feature>
<feature type="transmembrane region" description="Helical" evidence="6">
    <location>
        <begin position="21"/>
        <end position="41"/>
    </location>
</feature>
<feature type="transmembrane region" description="Helical" evidence="6">
    <location>
        <begin position="158"/>
        <end position="180"/>
    </location>
</feature>
<organism evidence="10 11">
    <name type="scientific">Phocaeicola vulgatus</name>
    <name type="common">Bacteroides vulgatus</name>
    <dbReference type="NCBI Taxonomy" id="821"/>
    <lineage>
        <taxon>Bacteria</taxon>
        <taxon>Pseudomonadati</taxon>
        <taxon>Bacteroidota</taxon>
        <taxon>Bacteroidia</taxon>
        <taxon>Bacteroidales</taxon>
        <taxon>Bacteroidaceae</taxon>
        <taxon>Phocaeicola</taxon>
    </lineage>
</organism>
<reference evidence="7" key="3">
    <citation type="submission" date="2022-01" db="EMBL/GenBank/DDBJ databases">
        <authorList>
            <person name="Mingchao X."/>
        </authorList>
    </citation>
    <scope>NUCLEOTIDE SEQUENCE</scope>
    <source>
        <strain evidence="7">Bv4372</strain>
    </source>
</reference>
<feature type="transmembrane region" description="Helical" evidence="6">
    <location>
        <begin position="281"/>
        <end position="298"/>
    </location>
</feature>
<reference evidence="10 11" key="1">
    <citation type="submission" date="2018-08" db="EMBL/GenBank/DDBJ databases">
        <title>A genome reference for cultivated species of the human gut microbiota.</title>
        <authorList>
            <person name="Zou Y."/>
            <person name="Xue W."/>
            <person name="Luo G."/>
        </authorList>
    </citation>
    <scope>NUCLEOTIDE SEQUENCE [LARGE SCALE GENOMIC DNA]</scope>
    <source>
        <strain evidence="10 11">AM09-18</strain>
    </source>
</reference>
<feature type="transmembrane region" description="Helical" evidence="6">
    <location>
        <begin position="411"/>
        <end position="433"/>
    </location>
</feature>
<feature type="transmembrane region" description="Helical" evidence="6">
    <location>
        <begin position="382"/>
        <end position="399"/>
    </location>
</feature>
<dbReference type="EMBL" id="JABDSI010000123">
    <property type="protein sequence ID" value="NMW41066.1"/>
    <property type="molecule type" value="Genomic_DNA"/>
</dbReference>
<evidence type="ECO:0000256" key="6">
    <source>
        <dbReference type="SAM" id="Phobius"/>
    </source>
</evidence>
<feature type="transmembrane region" description="Helical" evidence="6">
    <location>
        <begin position="101"/>
        <end position="122"/>
    </location>
</feature>
<evidence type="ECO:0000313" key="12">
    <source>
        <dbReference type="Proteomes" id="UP000583639"/>
    </source>
</evidence>
<dbReference type="Proteomes" id="UP001210999">
    <property type="component" value="Unassembled WGS sequence"/>
</dbReference>
<evidence type="ECO:0000313" key="10">
    <source>
        <dbReference type="EMBL" id="RHJ74086.1"/>
    </source>
</evidence>
<protein>
    <submittedName>
        <fullName evidence="10">Uncharacterized protein</fullName>
    </submittedName>
</protein>
<dbReference type="AlphaFoldDB" id="A0A1H7F602"/>
<evidence type="ECO:0000256" key="3">
    <source>
        <dbReference type="ARBA" id="ARBA00022692"/>
    </source>
</evidence>
<gene>
    <name evidence="10" type="ORF">DW105_15585</name>
    <name evidence="9" type="ORF">HKQ55_13220</name>
    <name evidence="7" type="ORF">L4X52_22015</name>
    <name evidence="8" type="ORF">PL594_04160</name>
</gene>
<feature type="transmembrane region" description="Helical" evidence="6">
    <location>
        <begin position="351"/>
        <end position="370"/>
    </location>
</feature>
<comment type="subcellular location">
    <subcellularLocation>
        <location evidence="1">Cell membrane</location>
        <topology evidence="1">Multi-pass membrane protein</topology>
    </subcellularLocation>
</comment>
<keyword evidence="4 6" id="KW-1133">Transmembrane helix</keyword>
<feature type="transmembrane region" description="Helical" evidence="6">
    <location>
        <begin position="128"/>
        <end position="146"/>
    </location>
</feature>
<evidence type="ECO:0000256" key="1">
    <source>
        <dbReference type="ARBA" id="ARBA00004651"/>
    </source>
</evidence>
<evidence type="ECO:0000256" key="4">
    <source>
        <dbReference type="ARBA" id="ARBA00022989"/>
    </source>
</evidence>
<comment type="caution">
    <text evidence="10">The sequence shown here is derived from an EMBL/GenBank/DDBJ whole genome shotgun (WGS) entry which is preliminary data.</text>
</comment>
<dbReference type="PANTHER" id="PTHR30250">
    <property type="entry name" value="PST FAMILY PREDICTED COLANIC ACID TRANSPORTER"/>
    <property type="match status" value="1"/>
</dbReference>
<dbReference type="InterPro" id="IPR050833">
    <property type="entry name" value="Poly_Biosynth_Transport"/>
</dbReference>
<sequence>MKDKDISEFSQSVHKNTIWNILLRGIGILLGLVMLRINILYLGASFYGLWVTIASISQWANIGDLGIGNGLRNELTKAIANGDFTRQKSLIKTAIIMLSRISIFLFFILTLVSEALIMLNILDWTLRMPLYITNGFFCLSFILGIARTIAYSYQKSWFASLAQTSTTAFQILGVLLLLLLSIQPNLVIFAIFSGVASILGNLVIVFSLYRYIKSIMPISTVATYDKNYRHAILNVGMYFFVLQVCCLILYATDNIIINKLFDSASVAKYSVITTVYNTGDSLFSLLLISLWSAVTYVAEKQNYSWIRNEINTLLRMWGIFSIGVIIVSVFFNIIIQIWLGDSGFYYEPRLVLVFALFTICNSFGAIYVNIANGLGVIKLQMVCSVFGSIINIPLSIFLATTCDMGLSGIKLATIICCLGSMFLVPLQIHRLLLNKNKIQE</sequence>
<dbReference type="EMBL" id="JAKKWZ010000089">
    <property type="protein sequence ID" value="MCG0342620.1"/>
    <property type="molecule type" value="Genomic_DNA"/>
</dbReference>
<dbReference type="Proteomes" id="UP000283958">
    <property type="component" value="Unassembled WGS sequence"/>
</dbReference>
<dbReference type="GO" id="GO:0005886">
    <property type="term" value="C:plasma membrane"/>
    <property type="evidence" value="ECO:0007669"/>
    <property type="project" value="UniProtKB-SubCell"/>
</dbReference>
<reference evidence="8" key="4">
    <citation type="submission" date="2023-01" db="EMBL/GenBank/DDBJ databases">
        <title>Human gut microbiome strain richness.</title>
        <authorList>
            <person name="Chen-Liaw A."/>
        </authorList>
    </citation>
    <scope>NUCLEOTIDE SEQUENCE</scope>
    <source>
        <strain evidence="8">H9_m1001271B151109d0_201107</strain>
    </source>
</reference>
<evidence type="ECO:0000313" key="8">
    <source>
        <dbReference type="EMBL" id="MDB0850703.1"/>
    </source>
</evidence>
<dbReference type="Proteomes" id="UP001201179">
    <property type="component" value="Unassembled WGS sequence"/>
</dbReference>